<sequence length="155" mass="16917">MSSSSSSFNDSTTTSSINEWLLTTMWRTCPIDFIMKDEVLQIIFNRGMEDGMYVRASMESALSSEGASHELVLAATIMNSTNSALMSSKVAIEAASLTIDLAKTTTTPSDHTITITDEIMEFSLAGLEETMNAAKITQIVLQNSRRSIGSHELHD</sequence>
<comment type="caution">
    <text evidence="1">The sequence shown here is derived from an EMBL/GenBank/DDBJ whole genome shotgun (WGS) entry which is preliminary data.</text>
</comment>
<evidence type="ECO:0000313" key="1">
    <source>
        <dbReference type="EMBL" id="KAF0711653.1"/>
    </source>
</evidence>
<proteinExistence type="predicted"/>
<evidence type="ECO:0000313" key="2">
    <source>
        <dbReference type="Proteomes" id="UP000478052"/>
    </source>
</evidence>
<reference evidence="1 2" key="1">
    <citation type="submission" date="2019-08" db="EMBL/GenBank/DDBJ databases">
        <title>Whole genome of Aphis craccivora.</title>
        <authorList>
            <person name="Voronova N.V."/>
            <person name="Shulinski R.S."/>
            <person name="Bandarenka Y.V."/>
            <person name="Zhorov D.G."/>
            <person name="Warner D."/>
        </authorList>
    </citation>
    <scope>NUCLEOTIDE SEQUENCE [LARGE SCALE GENOMIC DNA]</scope>
    <source>
        <strain evidence="1">180601</strain>
        <tissue evidence="1">Whole Body</tissue>
    </source>
</reference>
<accession>A0A6G0VYU3</accession>
<protein>
    <submittedName>
        <fullName evidence="1">Uncharacterized protein</fullName>
    </submittedName>
</protein>
<organism evidence="1 2">
    <name type="scientific">Aphis craccivora</name>
    <name type="common">Cowpea aphid</name>
    <dbReference type="NCBI Taxonomy" id="307492"/>
    <lineage>
        <taxon>Eukaryota</taxon>
        <taxon>Metazoa</taxon>
        <taxon>Ecdysozoa</taxon>
        <taxon>Arthropoda</taxon>
        <taxon>Hexapoda</taxon>
        <taxon>Insecta</taxon>
        <taxon>Pterygota</taxon>
        <taxon>Neoptera</taxon>
        <taxon>Paraneoptera</taxon>
        <taxon>Hemiptera</taxon>
        <taxon>Sternorrhyncha</taxon>
        <taxon>Aphidomorpha</taxon>
        <taxon>Aphidoidea</taxon>
        <taxon>Aphididae</taxon>
        <taxon>Aphidini</taxon>
        <taxon>Aphis</taxon>
        <taxon>Aphis</taxon>
    </lineage>
</organism>
<dbReference type="AlphaFoldDB" id="A0A6G0VYU3"/>
<name>A0A6G0VYU3_APHCR</name>
<dbReference type="EMBL" id="VUJU01011190">
    <property type="protein sequence ID" value="KAF0711653.1"/>
    <property type="molecule type" value="Genomic_DNA"/>
</dbReference>
<keyword evidence="2" id="KW-1185">Reference proteome</keyword>
<gene>
    <name evidence="1" type="ORF">FWK35_00036552</name>
</gene>
<dbReference type="Proteomes" id="UP000478052">
    <property type="component" value="Unassembled WGS sequence"/>
</dbReference>